<evidence type="ECO:0000256" key="5">
    <source>
        <dbReference type="ARBA" id="ARBA00022840"/>
    </source>
</evidence>
<evidence type="ECO:0000256" key="3">
    <source>
        <dbReference type="ARBA" id="ARBA00022598"/>
    </source>
</evidence>
<dbReference type="SUPFAM" id="SSF50677">
    <property type="entry name" value="ValRS/IleRS/LeuRS editing domain"/>
    <property type="match status" value="1"/>
</dbReference>
<keyword evidence="4" id="KW-0547">Nucleotide-binding</keyword>
<feature type="domain" description="Leucyl-tRNA synthetase editing" evidence="8">
    <location>
        <begin position="1"/>
        <end position="90"/>
    </location>
</feature>
<feature type="non-terminal residue" evidence="9">
    <location>
        <position position="1"/>
    </location>
</feature>
<evidence type="ECO:0000256" key="1">
    <source>
        <dbReference type="ARBA" id="ARBA00005594"/>
    </source>
</evidence>
<dbReference type="AlphaFoldDB" id="X1T329"/>
<sequence length="131" mass="14417">GAYVINRLDGEKVPVWIADYVLLTYGTGVVMGVPAHDERDFVFAHKYNLPIKVVVAPPDWHGEELEEAYIEPGTMVNSVQFNGLSSGKGNAKDSIRASGKYLEFLFIYSGIVKSKGNLGAYTLTHPVSLHY</sequence>
<accession>X1T329</accession>
<dbReference type="GO" id="GO:0005524">
    <property type="term" value="F:ATP binding"/>
    <property type="evidence" value="ECO:0007669"/>
    <property type="project" value="UniProtKB-KW"/>
</dbReference>
<evidence type="ECO:0000256" key="4">
    <source>
        <dbReference type="ARBA" id="ARBA00022741"/>
    </source>
</evidence>
<keyword evidence="5" id="KW-0067">ATP-binding</keyword>
<name>X1T329_9ZZZZ</name>
<proteinExistence type="inferred from homology"/>
<dbReference type="Pfam" id="PF13603">
    <property type="entry name" value="tRNA-synt_1_2"/>
    <property type="match status" value="1"/>
</dbReference>
<keyword evidence="6" id="KW-0648">Protein biosynthesis</keyword>
<keyword evidence="3" id="KW-0436">Ligase</keyword>
<dbReference type="GO" id="GO:0006429">
    <property type="term" value="P:leucyl-tRNA aminoacylation"/>
    <property type="evidence" value="ECO:0007669"/>
    <property type="project" value="InterPro"/>
</dbReference>
<dbReference type="Gene3D" id="3.90.740.10">
    <property type="entry name" value="Valyl/Leucyl/Isoleucyl-tRNA synthetase, editing domain"/>
    <property type="match status" value="1"/>
</dbReference>
<dbReference type="EC" id="6.1.1.4" evidence="2"/>
<dbReference type="InterPro" id="IPR025709">
    <property type="entry name" value="Leu_tRNA-synth_edit"/>
</dbReference>
<dbReference type="InterPro" id="IPR002302">
    <property type="entry name" value="Leu-tRNA-ligase"/>
</dbReference>
<evidence type="ECO:0000256" key="7">
    <source>
        <dbReference type="ARBA" id="ARBA00023146"/>
    </source>
</evidence>
<evidence type="ECO:0000313" key="9">
    <source>
        <dbReference type="EMBL" id="GAI81990.1"/>
    </source>
</evidence>
<dbReference type="GO" id="GO:0002161">
    <property type="term" value="F:aminoacyl-tRNA deacylase activity"/>
    <property type="evidence" value="ECO:0007669"/>
    <property type="project" value="InterPro"/>
</dbReference>
<dbReference type="PANTHER" id="PTHR43740:SF2">
    <property type="entry name" value="LEUCINE--TRNA LIGASE, MITOCHONDRIAL"/>
    <property type="match status" value="1"/>
</dbReference>
<dbReference type="GO" id="GO:0005829">
    <property type="term" value="C:cytosol"/>
    <property type="evidence" value="ECO:0007669"/>
    <property type="project" value="TreeGrafter"/>
</dbReference>
<protein>
    <recommendedName>
        <fullName evidence="2">leucine--tRNA ligase</fullName>
        <ecNumber evidence="2">6.1.1.4</ecNumber>
    </recommendedName>
</protein>
<evidence type="ECO:0000256" key="2">
    <source>
        <dbReference type="ARBA" id="ARBA00013164"/>
    </source>
</evidence>
<comment type="similarity">
    <text evidence="1">Belongs to the class-I aminoacyl-tRNA synthetase family.</text>
</comment>
<comment type="caution">
    <text evidence="9">The sequence shown here is derived from an EMBL/GenBank/DDBJ whole genome shotgun (WGS) entry which is preliminary data.</text>
</comment>
<dbReference type="PANTHER" id="PTHR43740">
    <property type="entry name" value="LEUCYL-TRNA SYNTHETASE"/>
    <property type="match status" value="1"/>
</dbReference>
<organism evidence="9">
    <name type="scientific">marine sediment metagenome</name>
    <dbReference type="NCBI Taxonomy" id="412755"/>
    <lineage>
        <taxon>unclassified sequences</taxon>
        <taxon>metagenomes</taxon>
        <taxon>ecological metagenomes</taxon>
    </lineage>
</organism>
<dbReference type="EMBL" id="BARW01013632">
    <property type="protein sequence ID" value="GAI81990.1"/>
    <property type="molecule type" value="Genomic_DNA"/>
</dbReference>
<keyword evidence="7" id="KW-0030">Aminoacyl-tRNA synthetase</keyword>
<reference evidence="9" key="1">
    <citation type="journal article" date="2014" name="Front. Microbiol.">
        <title>High frequency of phylogenetically diverse reductive dehalogenase-homologous genes in deep subseafloor sedimentary metagenomes.</title>
        <authorList>
            <person name="Kawai M."/>
            <person name="Futagami T."/>
            <person name="Toyoda A."/>
            <person name="Takaki Y."/>
            <person name="Nishi S."/>
            <person name="Hori S."/>
            <person name="Arai W."/>
            <person name="Tsubouchi T."/>
            <person name="Morono Y."/>
            <person name="Uchiyama I."/>
            <person name="Ito T."/>
            <person name="Fujiyama A."/>
            <person name="Inagaki F."/>
            <person name="Takami H."/>
        </authorList>
    </citation>
    <scope>NUCLEOTIDE SEQUENCE</scope>
    <source>
        <strain evidence="9">Expedition CK06-06</strain>
    </source>
</reference>
<dbReference type="InterPro" id="IPR009008">
    <property type="entry name" value="Val/Leu/Ile-tRNA-synth_edit"/>
</dbReference>
<feature type="non-terminal residue" evidence="9">
    <location>
        <position position="131"/>
    </location>
</feature>
<gene>
    <name evidence="9" type="ORF">S12H4_24836</name>
</gene>
<evidence type="ECO:0000259" key="8">
    <source>
        <dbReference type="Pfam" id="PF13603"/>
    </source>
</evidence>
<evidence type="ECO:0000256" key="6">
    <source>
        <dbReference type="ARBA" id="ARBA00022917"/>
    </source>
</evidence>
<dbReference type="GO" id="GO:0004823">
    <property type="term" value="F:leucine-tRNA ligase activity"/>
    <property type="evidence" value="ECO:0007669"/>
    <property type="project" value="UniProtKB-EC"/>
</dbReference>